<gene>
    <name evidence="2" type="ORF">FK529_05575</name>
</gene>
<comment type="caution">
    <text evidence="2">The sequence shown here is derived from an EMBL/GenBank/DDBJ whole genome shotgun (WGS) entry which is preliminary data.</text>
</comment>
<sequence>MHPPTQGHHWSCPAWPVWHLASGKPPRPYISNETRELGSAPMPDYDAEPSGPAVLDLDVQIQGDQQP</sequence>
<accession>A0A5C5RDN0</accession>
<feature type="region of interest" description="Disordered" evidence="1">
    <location>
        <begin position="23"/>
        <end position="52"/>
    </location>
</feature>
<organism evidence="2 3">
    <name type="scientific">Tsukamurella asaccharolytica</name>
    <dbReference type="NCBI Taxonomy" id="2592067"/>
    <lineage>
        <taxon>Bacteria</taxon>
        <taxon>Bacillati</taxon>
        <taxon>Actinomycetota</taxon>
        <taxon>Actinomycetes</taxon>
        <taxon>Mycobacteriales</taxon>
        <taxon>Tsukamurellaceae</taxon>
        <taxon>Tsukamurella</taxon>
    </lineage>
</organism>
<reference evidence="2 3" key="1">
    <citation type="submission" date="2019-06" db="EMBL/GenBank/DDBJ databases">
        <title>Tsukamurella conjunctivitidis sp. nov., Tsukamurella assacharolytica sp. nov. and Tsukamurella sputae sp. nov. isolated from patients with conjunctivitis, bacteraemia (lymphoma) and respiratory infection (sputum) in Hong Kong.</title>
        <authorList>
            <person name="Teng J.L.L."/>
            <person name="Lee H.H."/>
            <person name="Fong J.Y.H."/>
            <person name="Fok K.M.N."/>
            <person name="Lau S.K.P."/>
            <person name="Woo P.C.Y."/>
        </authorList>
    </citation>
    <scope>NUCLEOTIDE SEQUENCE [LARGE SCALE GENOMIC DNA]</scope>
    <source>
        <strain evidence="2 3">HKU71</strain>
    </source>
</reference>
<evidence type="ECO:0000256" key="1">
    <source>
        <dbReference type="SAM" id="MobiDB-lite"/>
    </source>
</evidence>
<evidence type="ECO:0000313" key="2">
    <source>
        <dbReference type="EMBL" id="TWS20792.1"/>
    </source>
</evidence>
<keyword evidence="3" id="KW-1185">Reference proteome</keyword>
<dbReference type="Proteomes" id="UP000317291">
    <property type="component" value="Unassembled WGS sequence"/>
</dbReference>
<evidence type="ECO:0000313" key="3">
    <source>
        <dbReference type="Proteomes" id="UP000317291"/>
    </source>
</evidence>
<proteinExistence type="predicted"/>
<dbReference type="EMBL" id="VIGW01000002">
    <property type="protein sequence ID" value="TWS20792.1"/>
    <property type="molecule type" value="Genomic_DNA"/>
</dbReference>
<dbReference type="AlphaFoldDB" id="A0A5C5RDN0"/>
<protein>
    <submittedName>
        <fullName evidence="2">Uncharacterized protein</fullName>
    </submittedName>
</protein>
<name>A0A5C5RDN0_9ACTN</name>